<dbReference type="EMBL" id="AP026563">
    <property type="protein sequence ID" value="BDP44750.1"/>
    <property type="molecule type" value="Genomic_DNA"/>
</dbReference>
<organism evidence="1 2">
    <name type="scientific">Deinococcus aetherius</name>
    <dbReference type="NCBI Taxonomy" id="200252"/>
    <lineage>
        <taxon>Bacteria</taxon>
        <taxon>Thermotogati</taxon>
        <taxon>Deinococcota</taxon>
        <taxon>Deinococci</taxon>
        <taxon>Deinococcales</taxon>
        <taxon>Deinococcaceae</taxon>
        <taxon>Deinococcus</taxon>
    </lineage>
</organism>
<proteinExistence type="predicted"/>
<dbReference type="Proteomes" id="UP001064971">
    <property type="component" value="Plasmid pDAETH-3"/>
</dbReference>
<geneLocation type="plasmid" evidence="1 2">
    <name>pDAETH-3</name>
</geneLocation>
<name>A0ABN6RN63_9DEIO</name>
<evidence type="ECO:0000313" key="2">
    <source>
        <dbReference type="Proteomes" id="UP001064971"/>
    </source>
</evidence>
<evidence type="ECO:0000313" key="1">
    <source>
        <dbReference type="EMBL" id="BDP44750.1"/>
    </source>
</evidence>
<keyword evidence="2" id="KW-1185">Reference proteome</keyword>
<protein>
    <submittedName>
        <fullName evidence="1">Uncharacterized protein</fullName>
    </submittedName>
</protein>
<accession>A0ABN6RN63</accession>
<keyword evidence="1" id="KW-0614">Plasmid</keyword>
<gene>
    <name evidence="1" type="ORF">DAETH_47190</name>
</gene>
<reference evidence="1" key="1">
    <citation type="submission" date="2022-07" db="EMBL/GenBank/DDBJ databases">
        <title>Complete Genome Sequence of the Radioresistant Bacterium Deinococcus aetherius ST0316, Isolated from the Air Dust collected in Lower Stratosphere above Japan.</title>
        <authorList>
            <person name="Satoh K."/>
            <person name="Hagiwara K."/>
            <person name="Katsumata K."/>
            <person name="Kubo A."/>
            <person name="Yokobori S."/>
            <person name="Yamagishi A."/>
            <person name="Oono Y."/>
            <person name="Narumi I."/>
        </authorList>
    </citation>
    <scope>NUCLEOTIDE SEQUENCE</scope>
    <source>
        <strain evidence="1">ST0316</strain>
        <plasmid evidence="1">pDAETH-3</plasmid>
    </source>
</reference>
<sequence length="54" mass="5805">MARLVVHEGDRFHQVEEFGSQGGRSFGRLCLANPTGKVAQPIRDGVIPEVGVEG</sequence>